<keyword evidence="2" id="KW-0238">DNA-binding</keyword>
<dbReference type="InterPro" id="IPR000524">
    <property type="entry name" value="Tscrpt_reg_HTH_GntR"/>
</dbReference>
<dbReference type="CDD" id="cd07377">
    <property type="entry name" value="WHTH_GntR"/>
    <property type="match status" value="1"/>
</dbReference>
<dbReference type="InterPro" id="IPR050679">
    <property type="entry name" value="Bact_HTH_transcr_reg"/>
</dbReference>
<evidence type="ECO:0000256" key="3">
    <source>
        <dbReference type="ARBA" id="ARBA00023163"/>
    </source>
</evidence>
<keyword evidence="6" id="KW-1185">Reference proteome</keyword>
<comment type="caution">
    <text evidence="5">The sequence shown here is derived from an EMBL/GenBank/DDBJ whole genome shotgun (WGS) entry which is preliminary data.</text>
</comment>
<dbReference type="Gene3D" id="3.40.1410.10">
    <property type="entry name" value="Chorismate lyase-like"/>
    <property type="match status" value="1"/>
</dbReference>
<dbReference type="OrthoDB" id="3194402at2"/>
<evidence type="ECO:0000256" key="1">
    <source>
        <dbReference type="ARBA" id="ARBA00023015"/>
    </source>
</evidence>
<organism evidence="5 6">
    <name type="scientific">Schaalia canis</name>
    <dbReference type="NCBI Taxonomy" id="100469"/>
    <lineage>
        <taxon>Bacteria</taxon>
        <taxon>Bacillati</taxon>
        <taxon>Actinomycetota</taxon>
        <taxon>Actinomycetes</taxon>
        <taxon>Actinomycetales</taxon>
        <taxon>Actinomycetaceae</taxon>
        <taxon>Schaalia</taxon>
    </lineage>
</organism>
<dbReference type="GO" id="GO:0045892">
    <property type="term" value="P:negative regulation of DNA-templated transcription"/>
    <property type="evidence" value="ECO:0007669"/>
    <property type="project" value="TreeGrafter"/>
</dbReference>
<dbReference type="SMART" id="SM00345">
    <property type="entry name" value="HTH_GNTR"/>
    <property type="match status" value="1"/>
</dbReference>
<dbReference type="EMBL" id="RQZF01000002">
    <property type="protein sequence ID" value="RRC96022.1"/>
    <property type="molecule type" value="Genomic_DNA"/>
</dbReference>
<accession>A0A3P1SI71</accession>
<name>A0A3P1SI71_9ACTO</name>
<dbReference type="PRINTS" id="PR00035">
    <property type="entry name" value="HTHGNTR"/>
</dbReference>
<dbReference type="Pfam" id="PF00392">
    <property type="entry name" value="GntR"/>
    <property type="match status" value="1"/>
</dbReference>
<dbReference type="InterPro" id="IPR036388">
    <property type="entry name" value="WH-like_DNA-bd_sf"/>
</dbReference>
<gene>
    <name evidence="5" type="ORF">EII11_04050</name>
</gene>
<sequence length="250" mass="27447">MSDSLAPFALTIELDRNSPVPLYDQIAKPLEELIQSGELAPGRLIEDEVSMANRLQVSRPTARRALQDLVSRGLLTRRRGIGTRVTPTHVRRPLSLTSLQDDLTKAGFKPSTEVLHYEVRLANAGDAKHLGCQVGDEIVSIVRLRRIDQRPLAILTNLMPASIAPSITQLTSGGLYAAFASLGIHPSSAQQSIGARFSEPEEAEHLGIEHPSPVLTMRRTAYDASGQIVEYGNHVYNPEHYSFHLTLTSE</sequence>
<dbReference type="PANTHER" id="PTHR44846">
    <property type="entry name" value="MANNOSYL-D-GLYCERATE TRANSPORT/METABOLISM SYSTEM REPRESSOR MNGR-RELATED"/>
    <property type="match status" value="1"/>
</dbReference>
<protein>
    <submittedName>
        <fullName evidence="5">GntR family transcriptional regulator</fullName>
    </submittedName>
</protein>
<dbReference type="PANTHER" id="PTHR44846:SF17">
    <property type="entry name" value="GNTR-FAMILY TRANSCRIPTIONAL REGULATOR"/>
    <property type="match status" value="1"/>
</dbReference>
<keyword evidence="1" id="KW-0805">Transcription regulation</keyword>
<feature type="domain" description="HTH gntR-type" evidence="4">
    <location>
        <begin position="20"/>
        <end position="88"/>
    </location>
</feature>
<dbReference type="InterPro" id="IPR028978">
    <property type="entry name" value="Chorismate_lyase_/UTRA_dom_sf"/>
</dbReference>
<reference evidence="5 6" key="1">
    <citation type="submission" date="2018-11" db="EMBL/GenBank/DDBJ databases">
        <title>Genomes From Bacteria Associated with the Canine Oral Cavity: a Test Case for Automated Genome-Based Taxonomic Assignment.</title>
        <authorList>
            <person name="Coil D.A."/>
            <person name="Jospin G."/>
            <person name="Darling A.E."/>
            <person name="Wallis C."/>
            <person name="Davis I.J."/>
            <person name="Harris S."/>
            <person name="Eisen J.A."/>
            <person name="Holcombe L.J."/>
            <person name="O'Flynn C."/>
        </authorList>
    </citation>
    <scope>NUCLEOTIDE SEQUENCE [LARGE SCALE GENOMIC DNA]</scope>
    <source>
        <strain evidence="5 6">OH770</strain>
    </source>
</reference>
<evidence type="ECO:0000259" key="4">
    <source>
        <dbReference type="PROSITE" id="PS50949"/>
    </source>
</evidence>
<dbReference type="Gene3D" id="1.10.10.10">
    <property type="entry name" value="Winged helix-like DNA-binding domain superfamily/Winged helix DNA-binding domain"/>
    <property type="match status" value="1"/>
</dbReference>
<dbReference type="GO" id="GO:0003700">
    <property type="term" value="F:DNA-binding transcription factor activity"/>
    <property type="evidence" value="ECO:0007669"/>
    <property type="project" value="InterPro"/>
</dbReference>
<evidence type="ECO:0000313" key="5">
    <source>
        <dbReference type="EMBL" id="RRC96022.1"/>
    </source>
</evidence>
<dbReference type="Pfam" id="PF07702">
    <property type="entry name" value="UTRA"/>
    <property type="match status" value="1"/>
</dbReference>
<dbReference type="InterPro" id="IPR011663">
    <property type="entry name" value="UTRA"/>
</dbReference>
<dbReference type="GO" id="GO:0003677">
    <property type="term" value="F:DNA binding"/>
    <property type="evidence" value="ECO:0007669"/>
    <property type="project" value="UniProtKB-KW"/>
</dbReference>
<dbReference type="PROSITE" id="PS50949">
    <property type="entry name" value="HTH_GNTR"/>
    <property type="match status" value="1"/>
</dbReference>
<dbReference type="SMART" id="SM00866">
    <property type="entry name" value="UTRA"/>
    <property type="match status" value="1"/>
</dbReference>
<dbReference type="SUPFAM" id="SSF46785">
    <property type="entry name" value="Winged helix' DNA-binding domain"/>
    <property type="match status" value="1"/>
</dbReference>
<dbReference type="SUPFAM" id="SSF64288">
    <property type="entry name" value="Chorismate lyase-like"/>
    <property type="match status" value="1"/>
</dbReference>
<dbReference type="AlphaFoldDB" id="A0A3P1SI71"/>
<evidence type="ECO:0000313" key="6">
    <source>
        <dbReference type="Proteomes" id="UP000280444"/>
    </source>
</evidence>
<dbReference type="InterPro" id="IPR036390">
    <property type="entry name" value="WH_DNA-bd_sf"/>
</dbReference>
<proteinExistence type="predicted"/>
<evidence type="ECO:0000256" key="2">
    <source>
        <dbReference type="ARBA" id="ARBA00023125"/>
    </source>
</evidence>
<keyword evidence="3" id="KW-0804">Transcription</keyword>
<dbReference type="Proteomes" id="UP000280444">
    <property type="component" value="Unassembled WGS sequence"/>
</dbReference>